<gene>
    <name evidence="1" type="ORF">XOC_4683</name>
</gene>
<protein>
    <submittedName>
        <fullName evidence="1">Uncharacterized protein</fullName>
    </submittedName>
</protein>
<name>G7TD17_XANOB</name>
<evidence type="ECO:0000313" key="1">
    <source>
        <dbReference type="EMBL" id="AEQ98738.1"/>
    </source>
</evidence>
<dbReference type="EMBL" id="CP003057">
    <property type="protein sequence ID" value="AEQ98738.1"/>
    <property type="molecule type" value="Genomic_DNA"/>
</dbReference>
<dbReference type="HOGENOM" id="CLU_3259864_0_0_6"/>
<dbReference type="KEGG" id="xor:XOC_4683"/>
<sequence>MDLEHERCWGRVNRWRQACGSRLASMLPTHDSARTTFRIPRR</sequence>
<dbReference type="AlphaFoldDB" id="G7TD17"/>
<organism evidence="1 2">
    <name type="scientific">Xanthomonas oryzae pv. oryzicola (strain BLS256)</name>
    <dbReference type="NCBI Taxonomy" id="383407"/>
    <lineage>
        <taxon>Bacteria</taxon>
        <taxon>Pseudomonadati</taxon>
        <taxon>Pseudomonadota</taxon>
        <taxon>Gammaproteobacteria</taxon>
        <taxon>Lysobacterales</taxon>
        <taxon>Lysobacteraceae</taxon>
        <taxon>Xanthomonas</taxon>
    </lineage>
</organism>
<accession>G7TD17</accession>
<proteinExistence type="predicted"/>
<reference evidence="1 2" key="1">
    <citation type="journal article" date="2011" name="J. Bacteriol.">
        <title>Two new complete genome sequences offer insight into host and tissue specificity of plant pathogenic Xanthomonas spp.</title>
        <authorList>
            <person name="Bogdanove A.J."/>
            <person name="Koebnik R."/>
            <person name="Lu H."/>
            <person name="Furutani A."/>
            <person name="Angiuoli S.V."/>
            <person name="Patil P.B."/>
            <person name="Van Sluys M.A."/>
            <person name="Ryan R.P."/>
            <person name="Meyer D.F."/>
            <person name="Han S.W."/>
            <person name="Aparna G."/>
            <person name="Rajaram M."/>
            <person name="Delcher A.L."/>
            <person name="Phillippy A.M."/>
            <person name="Puiu D."/>
            <person name="Schatz M.C."/>
            <person name="Shumway M."/>
            <person name="Sommer D.D."/>
            <person name="Trapnell C."/>
            <person name="Benahmed F."/>
            <person name="Dimitrov G."/>
            <person name="Madupu R."/>
            <person name="Radune D."/>
            <person name="Sullivan S."/>
            <person name="Jha G."/>
            <person name="Ishihara H."/>
            <person name="Lee S.W."/>
            <person name="Pandey A."/>
            <person name="Sharma V."/>
            <person name="Sriariyanun M."/>
            <person name="Szurek B."/>
            <person name="Vera-Cruz C.M."/>
            <person name="Dorman K.S."/>
            <person name="Ronald P.C."/>
            <person name="Verdier V."/>
            <person name="Dow J.M."/>
            <person name="Sonti R.V."/>
            <person name="Tsuge S."/>
            <person name="Brendel V.P."/>
            <person name="Rabinowicz P.D."/>
            <person name="Leach J.E."/>
            <person name="White F.F."/>
            <person name="Salzberg S.L."/>
        </authorList>
    </citation>
    <scope>NUCLEOTIDE SEQUENCE [LARGE SCALE GENOMIC DNA]</scope>
    <source>
        <strain evidence="1 2">BLS256</strain>
    </source>
</reference>
<evidence type="ECO:0000313" key="2">
    <source>
        <dbReference type="Proteomes" id="UP000008851"/>
    </source>
</evidence>
<dbReference type="Proteomes" id="UP000008851">
    <property type="component" value="Chromosome"/>
</dbReference>